<dbReference type="PANTHER" id="PTHR43569">
    <property type="entry name" value="AMIDOHYDROLASE"/>
    <property type="match status" value="1"/>
</dbReference>
<dbReference type="GO" id="GO:0016787">
    <property type="term" value="F:hydrolase activity"/>
    <property type="evidence" value="ECO:0007669"/>
    <property type="project" value="InterPro"/>
</dbReference>
<comment type="similarity">
    <text evidence="1">Belongs to the metallo-dependent hydrolases superfamily.</text>
</comment>
<evidence type="ECO:0000256" key="1">
    <source>
        <dbReference type="ARBA" id="ARBA00038310"/>
    </source>
</evidence>
<reference evidence="3" key="1">
    <citation type="submission" date="2022-06" db="EMBL/GenBank/DDBJ databases">
        <title>A novel DMS-producing enzyme.</title>
        <authorList>
            <person name="Zhang Y."/>
        </authorList>
    </citation>
    <scope>NUCLEOTIDE SEQUENCE</scope>
    <source>
        <strain evidence="3">H10-59</strain>
    </source>
</reference>
<name>A0AAU7L0A6_9GAMM</name>
<evidence type="ECO:0000313" key="3">
    <source>
        <dbReference type="EMBL" id="XBO76453.1"/>
    </source>
</evidence>
<dbReference type="Pfam" id="PF04909">
    <property type="entry name" value="Amidohydro_2"/>
    <property type="match status" value="1"/>
</dbReference>
<dbReference type="EMBL" id="CP098828">
    <property type="protein sequence ID" value="XBO76453.1"/>
    <property type="molecule type" value="Genomic_DNA"/>
</dbReference>
<dbReference type="InterPro" id="IPR006680">
    <property type="entry name" value="Amidohydro-rel"/>
</dbReference>
<proteinExistence type="inferred from homology"/>
<feature type="domain" description="Amidohydrolase-related" evidence="2">
    <location>
        <begin position="7"/>
        <end position="298"/>
    </location>
</feature>
<dbReference type="InterPro" id="IPR052350">
    <property type="entry name" value="Metallo-dep_Lactonases"/>
</dbReference>
<dbReference type="Gene3D" id="3.20.20.140">
    <property type="entry name" value="Metal-dependent hydrolases"/>
    <property type="match status" value="1"/>
</dbReference>
<dbReference type="AlphaFoldDB" id="A0AAU7L0A6"/>
<protein>
    <submittedName>
        <fullName evidence="3">Amidohydrolase family protein</fullName>
    </submittedName>
</protein>
<evidence type="ECO:0000259" key="2">
    <source>
        <dbReference type="Pfam" id="PF04909"/>
    </source>
</evidence>
<dbReference type="RefSeq" id="WP_348815745.1">
    <property type="nucleotide sequence ID" value="NZ_CP098828.1"/>
</dbReference>
<sequence length="298" mass="33548">MSAISIVDPHLHYWSLASGNQPWLESPVPNLLGDYSPMAQDHLPEDLERARGEVDIQACVHVEADAVDPVAETRWLAEVIASGARLAPDALVVGVDLSRGDAEEQLDAQRELSDRVCGVRQILNVHDDPLFDYVGRDYVSEPGWRSNLRMLASRGLSFDLQIYPSQMAQAAALARECDDILFVLNHAGMYVDRQHLDGWRAWRDGLRELAACDNVMIKLSGFGMLDHRWTRDAIAPLVWEAIDAFGIERAMFASNFPVDGLYAGYEDIWRTYLEIVTGVSDSERDALFRDNARRCYRL</sequence>
<accession>A0AAU7L0A6</accession>
<gene>
    <name evidence="3" type="ORF">NFG57_06705</name>
</gene>
<dbReference type="SUPFAM" id="SSF51556">
    <property type="entry name" value="Metallo-dependent hydrolases"/>
    <property type="match status" value="1"/>
</dbReference>
<dbReference type="InterPro" id="IPR032466">
    <property type="entry name" value="Metal_Hydrolase"/>
</dbReference>
<organism evidence="3">
    <name type="scientific">Halomonas sp. H10-59</name>
    <dbReference type="NCBI Taxonomy" id="2950874"/>
    <lineage>
        <taxon>Bacteria</taxon>
        <taxon>Pseudomonadati</taxon>
        <taxon>Pseudomonadota</taxon>
        <taxon>Gammaproteobacteria</taxon>
        <taxon>Oceanospirillales</taxon>
        <taxon>Halomonadaceae</taxon>
        <taxon>Halomonas</taxon>
    </lineage>
</organism>
<dbReference type="PANTHER" id="PTHR43569:SF1">
    <property type="entry name" value="BLL3371 PROTEIN"/>
    <property type="match status" value="1"/>
</dbReference>